<feature type="domain" description="F-box" evidence="2">
    <location>
        <begin position="35"/>
        <end position="87"/>
    </location>
</feature>
<evidence type="ECO:0000256" key="1">
    <source>
        <dbReference type="SAM" id="MobiDB-lite"/>
    </source>
</evidence>
<dbReference type="Proteomes" id="UP000275078">
    <property type="component" value="Unassembled WGS sequence"/>
</dbReference>
<organism evidence="3 4">
    <name type="scientific">Ascobolus immersus RN42</name>
    <dbReference type="NCBI Taxonomy" id="1160509"/>
    <lineage>
        <taxon>Eukaryota</taxon>
        <taxon>Fungi</taxon>
        <taxon>Dikarya</taxon>
        <taxon>Ascomycota</taxon>
        <taxon>Pezizomycotina</taxon>
        <taxon>Pezizomycetes</taxon>
        <taxon>Pezizales</taxon>
        <taxon>Ascobolaceae</taxon>
        <taxon>Ascobolus</taxon>
    </lineage>
</organism>
<reference evidence="3 4" key="1">
    <citation type="journal article" date="2018" name="Nat. Ecol. Evol.">
        <title>Pezizomycetes genomes reveal the molecular basis of ectomycorrhizal truffle lifestyle.</title>
        <authorList>
            <person name="Murat C."/>
            <person name="Payen T."/>
            <person name="Noel B."/>
            <person name="Kuo A."/>
            <person name="Morin E."/>
            <person name="Chen J."/>
            <person name="Kohler A."/>
            <person name="Krizsan K."/>
            <person name="Balestrini R."/>
            <person name="Da Silva C."/>
            <person name="Montanini B."/>
            <person name="Hainaut M."/>
            <person name="Levati E."/>
            <person name="Barry K.W."/>
            <person name="Belfiori B."/>
            <person name="Cichocki N."/>
            <person name="Clum A."/>
            <person name="Dockter R.B."/>
            <person name="Fauchery L."/>
            <person name="Guy J."/>
            <person name="Iotti M."/>
            <person name="Le Tacon F."/>
            <person name="Lindquist E.A."/>
            <person name="Lipzen A."/>
            <person name="Malagnac F."/>
            <person name="Mello A."/>
            <person name="Molinier V."/>
            <person name="Miyauchi S."/>
            <person name="Poulain J."/>
            <person name="Riccioni C."/>
            <person name="Rubini A."/>
            <person name="Sitrit Y."/>
            <person name="Splivallo R."/>
            <person name="Traeger S."/>
            <person name="Wang M."/>
            <person name="Zifcakova L."/>
            <person name="Wipf D."/>
            <person name="Zambonelli A."/>
            <person name="Paolocci F."/>
            <person name="Nowrousian M."/>
            <person name="Ottonello S."/>
            <person name="Baldrian P."/>
            <person name="Spatafora J.W."/>
            <person name="Henrissat B."/>
            <person name="Nagy L.G."/>
            <person name="Aury J.M."/>
            <person name="Wincker P."/>
            <person name="Grigoriev I.V."/>
            <person name="Bonfante P."/>
            <person name="Martin F.M."/>
        </authorList>
    </citation>
    <scope>NUCLEOTIDE SEQUENCE [LARGE SCALE GENOMIC DNA]</scope>
    <source>
        <strain evidence="3 4">RN42</strain>
    </source>
</reference>
<dbReference type="InterPro" id="IPR001810">
    <property type="entry name" value="F-box_dom"/>
</dbReference>
<accession>A0A3N4HPV2</accession>
<proteinExistence type="predicted"/>
<dbReference type="AlphaFoldDB" id="A0A3N4HPV2"/>
<feature type="region of interest" description="Disordered" evidence="1">
    <location>
        <begin position="1"/>
        <end position="33"/>
    </location>
</feature>
<name>A0A3N4HPV2_ASCIM</name>
<dbReference type="EMBL" id="ML119756">
    <property type="protein sequence ID" value="RPA75845.1"/>
    <property type="molecule type" value="Genomic_DNA"/>
</dbReference>
<protein>
    <recommendedName>
        <fullName evidence="2">F-box domain-containing protein</fullName>
    </recommendedName>
</protein>
<evidence type="ECO:0000313" key="4">
    <source>
        <dbReference type="Proteomes" id="UP000275078"/>
    </source>
</evidence>
<gene>
    <name evidence="3" type="ORF">BJ508DRAFT_311654</name>
</gene>
<dbReference type="InterPro" id="IPR036047">
    <property type="entry name" value="F-box-like_dom_sf"/>
</dbReference>
<dbReference type="CDD" id="cd09917">
    <property type="entry name" value="F-box_SF"/>
    <property type="match status" value="1"/>
</dbReference>
<keyword evidence="4" id="KW-1185">Reference proteome</keyword>
<sequence>MNEDSKPAPRSIVSTSSMTNSAGQRHEESIMDPNATSIQDLPLELWVDIYLRLPDRDAVALSTTCKQARAIYDSDLRIGFQSVWAQASRLLDMRRPGNLPTWKVESLQRHMLSKRWKDHKTGGVRYFDWFGVGEESKDGTDVEEWVLEGLPKQSGYSNQGSFAKRIFEQQRLFFKRVAERPILDVKLPIRPDPVEGHLCIPAKKISAIDRWRLPRVSLTTSEKDRLVNVLYRMMLLEMDTSSFACFGKVSHILNYAPLMEISFCESLEIAVLLKSIFLESTQDRTEGRYMHRKKNEIRQPIFNTSRLRSALTSILTIKSRLYGHILDRQGPFTILSLGYPYNLNLSQLEWCSWSPAVCATRGMFWDINKADFDLLFELLETTISLSRLTSQFTFVKALLSCFTPGGISNYHKVLSPALEVLRLASDIKMKLDFIAVRVSNEGVLCFDEDGDVIDDDSVGGRWDVFRKRDLQKVQLDRRRYLARDEV</sequence>
<evidence type="ECO:0000259" key="2">
    <source>
        <dbReference type="PROSITE" id="PS50181"/>
    </source>
</evidence>
<dbReference type="PROSITE" id="PS50181">
    <property type="entry name" value="FBOX"/>
    <property type="match status" value="1"/>
</dbReference>
<dbReference type="SUPFAM" id="SSF81383">
    <property type="entry name" value="F-box domain"/>
    <property type="match status" value="1"/>
</dbReference>
<feature type="compositionally biased region" description="Polar residues" evidence="1">
    <location>
        <begin position="12"/>
        <end position="23"/>
    </location>
</feature>
<dbReference type="Pfam" id="PF00646">
    <property type="entry name" value="F-box"/>
    <property type="match status" value="1"/>
</dbReference>
<evidence type="ECO:0000313" key="3">
    <source>
        <dbReference type="EMBL" id="RPA75845.1"/>
    </source>
</evidence>